<accession>A0A516PU69</accession>
<keyword evidence="1" id="KW-0812">Transmembrane</keyword>
<keyword evidence="1" id="KW-1133">Transmembrane helix</keyword>
<dbReference type="InterPro" id="IPR036259">
    <property type="entry name" value="MFS_trans_sf"/>
</dbReference>
<dbReference type="AlphaFoldDB" id="A0A516PU69"/>
<proteinExistence type="predicted"/>
<evidence type="ECO:0000256" key="1">
    <source>
        <dbReference type="SAM" id="Phobius"/>
    </source>
</evidence>
<dbReference type="RefSeq" id="WP_143984681.1">
    <property type="nucleotide sequence ID" value="NZ_CP041692.1"/>
</dbReference>
<dbReference type="EMBL" id="CP041692">
    <property type="protein sequence ID" value="QDP94692.1"/>
    <property type="molecule type" value="Genomic_DNA"/>
</dbReference>
<feature type="transmembrane region" description="Helical" evidence="1">
    <location>
        <begin position="60"/>
        <end position="79"/>
    </location>
</feature>
<dbReference type="Gene3D" id="1.20.1250.20">
    <property type="entry name" value="MFS general substrate transporter like domains"/>
    <property type="match status" value="1"/>
</dbReference>
<gene>
    <name evidence="2" type="ORF">FOE78_01070</name>
</gene>
<dbReference type="KEGG" id="mik:FOE78_01070"/>
<keyword evidence="1" id="KW-0472">Membrane</keyword>
<reference evidence="2 3" key="1">
    <citation type="submission" date="2019-07" db="EMBL/GenBank/DDBJ databases">
        <title>Microlunatus dokdonensis sp. nov. isolated from the rhizospheric soil of the wild plant Elymus tsukushiensis.</title>
        <authorList>
            <person name="Ghim S.-Y."/>
            <person name="Hwang Y.-J."/>
            <person name="Son J.-S."/>
            <person name="Shin J.-H."/>
        </authorList>
    </citation>
    <scope>NUCLEOTIDE SEQUENCE [LARGE SCALE GENOMIC DNA]</scope>
    <source>
        <strain evidence="2 3">KUDC0627</strain>
    </source>
</reference>
<sequence length="117" mass="11839">MIGPLAAAVGAIMIAVAPTLPCAVSGSVLMGIGTATFTGHLIPLFLVWTPPELTARFQSLFGIVQAVPMVIMNLAYGLIAARLGAGSALLVTAGICAAAAPVVLGNHRLRTSMINSE</sequence>
<organism evidence="2 3">
    <name type="scientific">Microlunatus elymi</name>
    <dbReference type="NCBI Taxonomy" id="2596828"/>
    <lineage>
        <taxon>Bacteria</taxon>
        <taxon>Bacillati</taxon>
        <taxon>Actinomycetota</taxon>
        <taxon>Actinomycetes</taxon>
        <taxon>Propionibacteriales</taxon>
        <taxon>Propionibacteriaceae</taxon>
        <taxon>Microlunatus</taxon>
    </lineage>
</organism>
<feature type="transmembrane region" description="Helical" evidence="1">
    <location>
        <begin position="85"/>
        <end position="104"/>
    </location>
</feature>
<evidence type="ECO:0000313" key="3">
    <source>
        <dbReference type="Proteomes" id="UP000319263"/>
    </source>
</evidence>
<dbReference type="OrthoDB" id="69054at2"/>
<name>A0A516PU69_9ACTN</name>
<dbReference type="SUPFAM" id="SSF103473">
    <property type="entry name" value="MFS general substrate transporter"/>
    <property type="match status" value="1"/>
</dbReference>
<protein>
    <submittedName>
        <fullName evidence="2">MFS transporter</fullName>
    </submittedName>
</protein>
<feature type="transmembrane region" description="Helical" evidence="1">
    <location>
        <begin position="31"/>
        <end position="48"/>
    </location>
</feature>
<keyword evidence="3" id="KW-1185">Reference proteome</keyword>
<evidence type="ECO:0000313" key="2">
    <source>
        <dbReference type="EMBL" id="QDP94692.1"/>
    </source>
</evidence>
<dbReference type="Proteomes" id="UP000319263">
    <property type="component" value="Chromosome"/>
</dbReference>